<accession>A0A382KB02</accession>
<dbReference type="AlphaFoldDB" id="A0A382KB02"/>
<protein>
    <submittedName>
        <fullName evidence="1">Uncharacterized protein</fullName>
    </submittedName>
</protein>
<proteinExistence type="predicted"/>
<feature type="non-terminal residue" evidence="1">
    <location>
        <position position="1"/>
    </location>
</feature>
<dbReference type="EMBL" id="UINC01079489">
    <property type="protein sequence ID" value="SVC21538.1"/>
    <property type="molecule type" value="Genomic_DNA"/>
</dbReference>
<gene>
    <name evidence="1" type="ORF">METZ01_LOCUS274392</name>
</gene>
<sequence length="119" mass="12225">VNITGLGADLALIDGHPVDVAHQPVSIPLFLGGFVNHDSARLMAGVSLVIGHVIVADNVPPLEREVALAPVGHGVAAAVQDAVGPLGAPLYTTSDDTAMDLPLGVTFSHRGKDFQICFV</sequence>
<reference evidence="1" key="1">
    <citation type="submission" date="2018-05" db="EMBL/GenBank/DDBJ databases">
        <authorList>
            <person name="Lanie J.A."/>
            <person name="Ng W.-L."/>
            <person name="Kazmierczak K.M."/>
            <person name="Andrzejewski T.M."/>
            <person name="Davidsen T.M."/>
            <person name="Wayne K.J."/>
            <person name="Tettelin H."/>
            <person name="Glass J.I."/>
            <person name="Rusch D."/>
            <person name="Podicherti R."/>
            <person name="Tsui H.-C.T."/>
            <person name="Winkler M.E."/>
        </authorList>
    </citation>
    <scope>NUCLEOTIDE SEQUENCE</scope>
</reference>
<evidence type="ECO:0000313" key="1">
    <source>
        <dbReference type="EMBL" id="SVC21538.1"/>
    </source>
</evidence>
<organism evidence="1">
    <name type="scientific">marine metagenome</name>
    <dbReference type="NCBI Taxonomy" id="408172"/>
    <lineage>
        <taxon>unclassified sequences</taxon>
        <taxon>metagenomes</taxon>
        <taxon>ecological metagenomes</taxon>
    </lineage>
</organism>
<name>A0A382KB02_9ZZZZ</name>